<keyword evidence="3" id="KW-0176">Collagen</keyword>
<keyword evidence="2" id="KW-0732">Signal</keyword>
<evidence type="ECO:0000313" key="3">
    <source>
        <dbReference type="EMBL" id="TNN60491.1"/>
    </source>
</evidence>
<feature type="compositionally biased region" description="Low complexity" evidence="1">
    <location>
        <begin position="72"/>
        <end position="82"/>
    </location>
</feature>
<keyword evidence="4" id="KW-1185">Reference proteome</keyword>
<protein>
    <submittedName>
        <fullName evidence="3">Putative cuticle collagen 145</fullName>
    </submittedName>
</protein>
<evidence type="ECO:0000313" key="4">
    <source>
        <dbReference type="Proteomes" id="UP000314294"/>
    </source>
</evidence>
<accession>A0A4Z2H4E3</accession>
<dbReference type="Pfam" id="PF01391">
    <property type="entry name" value="Collagen"/>
    <property type="match status" value="1"/>
</dbReference>
<comment type="caution">
    <text evidence="3">The sequence shown here is derived from an EMBL/GenBank/DDBJ whole genome shotgun (WGS) entry which is preliminary data.</text>
</comment>
<evidence type="ECO:0000256" key="2">
    <source>
        <dbReference type="SAM" id="SignalP"/>
    </source>
</evidence>
<dbReference type="GO" id="GO:0005581">
    <property type="term" value="C:collagen trimer"/>
    <property type="evidence" value="ECO:0007669"/>
    <property type="project" value="UniProtKB-KW"/>
</dbReference>
<dbReference type="EMBL" id="SRLO01000333">
    <property type="protein sequence ID" value="TNN60491.1"/>
    <property type="molecule type" value="Genomic_DNA"/>
</dbReference>
<gene>
    <name evidence="3" type="primary">col-145</name>
    <name evidence="3" type="ORF">EYF80_029342</name>
</gene>
<feature type="chain" id="PRO_5021508714" evidence="2">
    <location>
        <begin position="25"/>
        <end position="113"/>
    </location>
</feature>
<evidence type="ECO:0000256" key="1">
    <source>
        <dbReference type="SAM" id="MobiDB-lite"/>
    </source>
</evidence>
<proteinExistence type="predicted"/>
<dbReference type="Proteomes" id="UP000314294">
    <property type="component" value="Unassembled WGS sequence"/>
</dbReference>
<feature type="region of interest" description="Disordered" evidence="1">
    <location>
        <begin position="26"/>
        <end position="82"/>
    </location>
</feature>
<organism evidence="3 4">
    <name type="scientific">Liparis tanakae</name>
    <name type="common">Tanaka's snailfish</name>
    <dbReference type="NCBI Taxonomy" id="230148"/>
    <lineage>
        <taxon>Eukaryota</taxon>
        <taxon>Metazoa</taxon>
        <taxon>Chordata</taxon>
        <taxon>Craniata</taxon>
        <taxon>Vertebrata</taxon>
        <taxon>Euteleostomi</taxon>
        <taxon>Actinopterygii</taxon>
        <taxon>Neopterygii</taxon>
        <taxon>Teleostei</taxon>
        <taxon>Neoteleostei</taxon>
        <taxon>Acanthomorphata</taxon>
        <taxon>Eupercaria</taxon>
        <taxon>Perciformes</taxon>
        <taxon>Cottioidei</taxon>
        <taxon>Cottales</taxon>
        <taxon>Liparidae</taxon>
        <taxon>Liparis</taxon>
    </lineage>
</organism>
<sequence>MTLSSIRRASSLVILLQIVLICSAQRGPVGPRGPPGPVGVAGFSGVDGIDGERGEDSTVDGGPGPDGDNGRDGAPGAAGLPGADVSVWTVRSWSVGESSSPTRGCIDLSSSDV</sequence>
<dbReference type="InterPro" id="IPR008160">
    <property type="entry name" value="Collagen"/>
</dbReference>
<dbReference type="AlphaFoldDB" id="A0A4Z2H4E3"/>
<reference evidence="3 4" key="1">
    <citation type="submission" date="2019-03" db="EMBL/GenBank/DDBJ databases">
        <title>First draft genome of Liparis tanakae, snailfish: a comprehensive survey of snailfish specific genes.</title>
        <authorList>
            <person name="Kim W."/>
            <person name="Song I."/>
            <person name="Jeong J.-H."/>
            <person name="Kim D."/>
            <person name="Kim S."/>
            <person name="Ryu S."/>
            <person name="Song J.Y."/>
            <person name="Lee S.K."/>
        </authorList>
    </citation>
    <scope>NUCLEOTIDE SEQUENCE [LARGE SCALE GENOMIC DNA]</scope>
    <source>
        <tissue evidence="3">Muscle</tissue>
    </source>
</reference>
<name>A0A4Z2H4E3_9TELE</name>
<feature type="signal peptide" evidence="2">
    <location>
        <begin position="1"/>
        <end position="24"/>
    </location>
</feature>
<feature type="region of interest" description="Disordered" evidence="1">
    <location>
        <begin position="94"/>
        <end position="113"/>
    </location>
</feature>